<dbReference type="AlphaFoldDB" id="A0A955E1I2"/>
<reference evidence="1" key="2">
    <citation type="journal article" date="2021" name="Microbiome">
        <title>Successional dynamics and alternative stable states in a saline activated sludge microbial community over 9 years.</title>
        <authorList>
            <person name="Wang Y."/>
            <person name="Ye J."/>
            <person name="Ju F."/>
            <person name="Liu L."/>
            <person name="Boyd J.A."/>
            <person name="Deng Y."/>
            <person name="Parks D.H."/>
            <person name="Jiang X."/>
            <person name="Yin X."/>
            <person name="Woodcroft B.J."/>
            <person name="Tyson G.W."/>
            <person name="Hugenholtz P."/>
            <person name="Polz M.F."/>
            <person name="Zhang T."/>
        </authorList>
    </citation>
    <scope>NUCLEOTIDE SEQUENCE</scope>
    <source>
        <strain evidence="1">HKST-UBA80</strain>
    </source>
</reference>
<dbReference type="Proteomes" id="UP000714817">
    <property type="component" value="Unassembled WGS sequence"/>
</dbReference>
<proteinExistence type="predicted"/>
<accession>A0A955E1I2</accession>
<comment type="caution">
    <text evidence="1">The sequence shown here is derived from an EMBL/GenBank/DDBJ whole genome shotgun (WGS) entry which is preliminary data.</text>
</comment>
<reference evidence="1" key="1">
    <citation type="submission" date="2020-04" db="EMBL/GenBank/DDBJ databases">
        <authorList>
            <person name="Zhang T."/>
        </authorList>
    </citation>
    <scope>NUCLEOTIDE SEQUENCE</scope>
    <source>
        <strain evidence="1">HKST-UBA80</strain>
    </source>
</reference>
<organism evidence="1 2">
    <name type="scientific">candidate division WWE3 bacterium</name>
    <dbReference type="NCBI Taxonomy" id="2053526"/>
    <lineage>
        <taxon>Bacteria</taxon>
        <taxon>Katanobacteria</taxon>
    </lineage>
</organism>
<evidence type="ECO:0000313" key="2">
    <source>
        <dbReference type="Proteomes" id="UP000714817"/>
    </source>
</evidence>
<gene>
    <name evidence="1" type="ORF">KDA10_03065</name>
</gene>
<name>A0A955E1I2_UNCKA</name>
<evidence type="ECO:0000313" key="1">
    <source>
        <dbReference type="EMBL" id="MCA9302310.1"/>
    </source>
</evidence>
<sequence>MKANPLTLLSKASATIATSIVAVSAKEIIISELTVVAYREAKNNVTGVNIEATI</sequence>
<protein>
    <submittedName>
        <fullName evidence="1">Uncharacterized protein</fullName>
    </submittedName>
</protein>
<dbReference type="EMBL" id="JAGQNY010000011">
    <property type="protein sequence ID" value="MCA9302310.1"/>
    <property type="molecule type" value="Genomic_DNA"/>
</dbReference>